<feature type="transmembrane region" description="Helical" evidence="1">
    <location>
        <begin position="12"/>
        <end position="41"/>
    </location>
</feature>
<gene>
    <name evidence="2" type="ORF">GTU67_14565</name>
</gene>
<dbReference type="AlphaFoldDB" id="A0A842HSI9"/>
<proteinExistence type="predicted"/>
<evidence type="ECO:0000313" key="2">
    <source>
        <dbReference type="EMBL" id="MBC2771126.1"/>
    </source>
</evidence>
<reference evidence="2 3" key="1">
    <citation type="submission" date="2020-08" db="EMBL/GenBank/DDBJ databases">
        <title>Paraeoetvoesia sp. YC-7-48 draft genome sequence.</title>
        <authorList>
            <person name="Yao L."/>
        </authorList>
    </citation>
    <scope>NUCLEOTIDE SEQUENCE [LARGE SCALE GENOMIC DNA]</scope>
    <source>
        <strain evidence="3">YC-7-48</strain>
    </source>
</reference>
<sequence>MKASDAAGIGTFIVVLLGGFIGLTVDKYLGFTICVAALIWYARKGNYLRGYLTSESATSMRKEADEIEELSRTWIRADGIAVPSEERRRLIDRRFQLLKTLRSIEEESSRPW</sequence>
<name>A0A842HSI9_9BURK</name>
<dbReference type="RefSeq" id="WP_185780738.1">
    <property type="nucleotide sequence ID" value="NZ_JACJUU010000022.1"/>
</dbReference>
<dbReference type="Proteomes" id="UP000545386">
    <property type="component" value="Unassembled WGS sequence"/>
</dbReference>
<keyword evidence="1" id="KW-0812">Transmembrane</keyword>
<accession>A0A842HSI9</accession>
<dbReference type="EMBL" id="JACJUU010000022">
    <property type="protein sequence ID" value="MBC2771126.1"/>
    <property type="molecule type" value="Genomic_DNA"/>
</dbReference>
<evidence type="ECO:0000256" key="1">
    <source>
        <dbReference type="SAM" id="Phobius"/>
    </source>
</evidence>
<protein>
    <submittedName>
        <fullName evidence="2">Uncharacterized protein</fullName>
    </submittedName>
</protein>
<comment type="caution">
    <text evidence="2">The sequence shown here is derived from an EMBL/GenBank/DDBJ whole genome shotgun (WGS) entry which is preliminary data.</text>
</comment>
<keyword evidence="3" id="KW-1185">Reference proteome</keyword>
<keyword evidence="1" id="KW-0472">Membrane</keyword>
<keyword evidence="1" id="KW-1133">Transmembrane helix</keyword>
<organism evidence="2 3">
    <name type="scientific">Pusillimonas minor</name>
    <dbReference type="NCBI Taxonomy" id="2697024"/>
    <lineage>
        <taxon>Bacteria</taxon>
        <taxon>Pseudomonadati</taxon>
        <taxon>Pseudomonadota</taxon>
        <taxon>Betaproteobacteria</taxon>
        <taxon>Burkholderiales</taxon>
        <taxon>Alcaligenaceae</taxon>
        <taxon>Pusillimonas</taxon>
    </lineage>
</organism>
<evidence type="ECO:0000313" key="3">
    <source>
        <dbReference type="Proteomes" id="UP000545386"/>
    </source>
</evidence>